<protein>
    <recommendedName>
        <fullName evidence="1">Reverse transcriptase/retrotransposon-derived protein RNase H-like domain-containing protein</fullName>
    </recommendedName>
</protein>
<dbReference type="OrthoDB" id="2662456at2759"/>
<evidence type="ECO:0000313" key="2">
    <source>
        <dbReference type="EMBL" id="EMD32110.1"/>
    </source>
</evidence>
<dbReference type="Pfam" id="PF17919">
    <property type="entry name" value="RT_RNaseH_2"/>
    <property type="match status" value="1"/>
</dbReference>
<gene>
    <name evidence="2" type="ORF">CERSUDRAFT_37932</name>
</gene>
<reference evidence="2 3" key="1">
    <citation type="journal article" date="2012" name="Proc. Natl. Acad. Sci. U.S.A.">
        <title>Comparative genomics of Ceriporiopsis subvermispora and Phanerochaete chrysosporium provide insight into selective ligninolysis.</title>
        <authorList>
            <person name="Fernandez-Fueyo E."/>
            <person name="Ruiz-Duenas F.J."/>
            <person name="Ferreira P."/>
            <person name="Floudas D."/>
            <person name="Hibbett D.S."/>
            <person name="Canessa P."/>
            <person name="Larrondo L.F."/>
            <person name="James T.Y."/>
            <person name="Seelenfreund D."/>
            <person name="Lobos S."/>
            <person name="Polanco R."/>
            <person name="Tello M."/>
            <person name="Honda Y."/>
            <person name="Watanabe T."/>
            <person name="Watanabe T."/>
            <person name="Ryu J.S."/>
            <person name="Kubicek C.P."/>
            <person name="Schmoll M."/>
            <person name="Gaskell J."/>
            <person name="Hammel K.E."/>
            <person name="St John F.J."/>
            <person name="Vanden Wymelenberg A."/>
            <person name="Sabat G."/>
            <person name="Splinter BonDurant S."/>
            <person name="Syed K."/>
            <person name="Yadav J.S."/>
            <person name="Doddapaneni H."/>
            <person name="Subramanian V."/>
            <person name="Lavin J.L."/>
            <person name="Oguiza J.A."/>
            <person name="Perez G."/>
            <person name="Pisabarro A.G."/>
            <person name="Ramirez L."/>
            <person name="Santoyo F."/>
            <person name="Master E."/>
            <person name="Coutinho P.M."/>
            <person name="Henrissat B."/>
            <person name="Lombard V."/>
            <person name="Magnuson J.K."/>
            <person name="Kuees U."/>
            <person name="Hori C."/>
            <person name="Igarashi K."/>
            <person name="Samejima M."/>
            <person name="Held B.W."/>
            <person name="Barry K.W."/>
            <person name="LaButti K.M."/>
            <person name="Lapidus A."/>
            <person name="Lindquist E.A."/>
            <person name="Lucas S.M."/>
            <person name="Riley R."/>
            <person name="Salamov A.A."/>
            <person name="Hoffmeister D."/>
            <person name="Schwenk D."/>
            <person name="Hadar Y."/>
            <person name="Yarden O."/>
            <person name="de Vries R.P."/>
            <person name="Wiebenga A."/>
            <person name="Stenlid J."/>
            <person name="Eastwood D."/>
            <person name="Grigoriev I.V."/>
            <person name="Berka R.M."/>
            <person name="Blanchette R.A."/>
            <person name="Kersten P."/>
            <person name="Martinez A.T."/>
            <person name="Vicuna R."/>
            <person name="Cullen D."/>
        </authorList>
    </citation>
    <scope>NUCLEOTIDE SEQUENCE [LARGE SCALE GENOMIC DNA]</scope>
    <source>
        <strain evidence="2 3">B</strain>
    </source>
</reference>
<sequence>LQGHSLDPVWTATHTAAFLALKQVLISEPVLRRPVWDGTPFIIATDGCKDGFGAVLIQRFASVLPNGRTVTKLH</sequence>
<proteinExistence type="predicted"/>
<feature type="non-terminal residue" evidence="2">
    <location>
        <position position="1"/>
    </location>
</feature>
<dbReference type="Proteomes" id="UP000016930">
    <property type="component" value="Unassembled WGS sequence"/>
</dbReference>
<dbReference type="STRING" id="914234.M2QJ22"/>
<dbReference type="InterPro" id="IPR043502">
    <property type="entry name" value="DNA/RNA_pol_sf"/>
</dbReference>
<evidence type="ECO:0000313" key="3">
    <source>
        <dbReference type="Proteomes" id="UP000016930"/>
    </source>
</evidence>
<dbReference type="EMBL" id="KB445813">
    <property type="protein sequence ID" value="EMD32110.1"/>
    <property type="molecule type" value="Genomic_DNA"/>
</dbReference>
<feature type="domain" description="Reverse transcriptase/retrotransposon-derived protein RNase H-like" evidence="1">
    <location>
        <begin position="10"/>
        <end position="59"/>
    </location>
</feature>
<feature type="non-terminal residue" evidence="2">
    <location>
        <position position="74"/>
    </location>
</feature>
<dbReference type="SUPFAM" id="SSF56672">
    <property type="entry name" value="DNA/RNA polymerases"/>
    <property type="match status" value="1"/>
</dbReference>
<dbReference type="InterPro" id="IPR041577">
    <property type="entry name" value="RT_RNaseH_2"/>
</dbReference>
<accession>M2QJ22</accession>
<organism evidence="2 3">
    <name type="scientific">Ceriporiopsis subvermispora (strain B)</name>
    <name type="common">White-rot fungus</name>
    <name type="synonym">Gelatoporia subvermispora</name>
    <dbReference type="NCBI Taxonomy" id="914234"/>
    <lineage>
        <taxon>Eukaryota</taxon>
        <taxon>Fungi</taxon>
        <taxon>Dikarya</taxon>
        <taxon>Basidiomycota</taxon>
        <taxon>Agaricomycotina</taxon>
        <taxon>Agaricomycetes</taxon>
        <taxon>Polyporales</taxon>
        <taxon>Gelatoporiaceae</taxon>
        <taxon>Gelatoporia</taxon>
    </lineage>
</organism>
<dbReference type="AlphaFoldDB" id="M2QJ22"/>
<name>M2QJ22_CERS8</name>
<keyword evidence="3" id="KW-1185">Reference proteome</keyword>
<evidence type="ECO:0000259" key="1">
    <source>
        <dbReference type="Pfam" id="PF17919"/>
    </source>
</evidence>
<dbReference type="HOGENOM" id="CLU_178721_0_0_1"/>